<dbReference type="OrthoDB" id="545882at2759"/>
<reference evidence="2" key="1">
    <citation type="journal article" date="2016" name="Nat. Commun.">
        <title>The Gonium pectorale genome demonstrates co-option of cell cycle regulation during the evolution of multicellularity.</title>
        <authorList>
            <person name="Hanschen E.R."/>
            <person name="Marriage T.N."/>
            <person name="Ferris P.J."/>
            <person name="Hamaji T."/>
            <person name="Toyoda A."/>
            <person name="Fujiyama A."/>
            <person name="Neme R."/>
            <person name="Noguchi H."/>
            <person name="Minakuchi Y."/>
            <person name="Suzuki M."/>
            <person name="Kawai-Toyooka H."/>
            <person name="Smith D.R."/>
            <person name="Sparks H."/>
            <person name="Anderson J."/>
            <person name="Bakaric R."/>
            <person name="Luria V."/>
            <person name="Karger A."/>
            <person name="Kirschner M.W."/>
            <person name="Durand P.M."/>
            <person name="Michod R.E."/>
            <person name="Nozaki H."/>
            <person name="Olson B.J."/>
        </authorList>
    </citation>
    <scope>NUCLEOTIDE SEQUENCE [LARGE SCALE GENOMIC DNA]</scope>
    <source>
        <strain evidence="2">NIES-2863</strain>
    </source>
</reference>
<accession>A0A150GSH2</accession>
<evidence type="ECO:0000313" key="2">
    <source>
        <dbReference type="Proteomes" id="UP000075714"/>
    </source>
</evidence>
<comment type="caution">
    <text evidence="1">The sequence shown here is derived from an EMBL/GenBank/DDBJ whole genome shotgun (WGS) entry which is preliminary data.</text>
</comment>
<name>A0A150GSH2_GONPE</name>
<organism evidence="1 2">
    <name type="scientific">Gonium pectorale</name>
    <name type="common">Green alga</name>
    <dbReference type="NCBI Taxonomy" id="33097"/>
    <lineage>
        <taxon>Eukaryota</taxon>
        <taxon>Viridiplantae</taxon>
        <taxon>Chlorophyta</taxon>
        <taxon>core chlorophytes</taxon>
        <taxon>Chlorophyceae</taxon>
        <taxon>CS clade</taxon>
        <taxon>Chlamydomonadales</taxon>
        <taxon>Volvocaceae</taxon>
        <taxon>Gonium</taxon>
    </lineage>
</organism>
<protein>
    <submittedName>
        <fullName evidence="1">Uncharacterized protein</fullName>
    </submittedName>
</protein>
<gene>
    <name evidence="1" type="ORF">GPECTOR_8g192</name>
</gene>
<dbReference type="Proteomes" id="UP000075714">
    <property type="component" value="Unassembled WGS sequence"/>
</dbReference>
<sequence length="159" mass="16830">MAASARVPVTDLLHRLAAGKPLMGVAVTHTSVEVASLGPPYEVAKLLRTGRFLTPEELKAALVESQADAVLLGGSAAFRTDGSIQLGVRKLISGLRGLVYDTDWLPSPAAPGASGGNPSLPIWLCRRGQDDAAGMLVEHVRAHTTPEQRLLFRGMVDRT</sequence>
<proteinExistence type="predicted"/>
<dbReference type="AlphaFoldDB" id="A0A150GSH2"/>
<keyword evidence="2" id="KW-1185">Reference proteome</keyword>
<dbReference type="EMBL" id="LSYV01000009">
    <property type="protein sequence ID" value="KXZ52806.1"/>
    <property type="molecule type" value="Genomic_DNA"/>
</dbReference>
<evidence type="ECO:0000313" key="1">
    <source>
        <dbReference type="EMBL" id="KXZ52806.1"/>
    </source>
</evidence>